<sequence>MGQVQNGKLIIGKKHNQRGTTDLSSDSSSDSSSARETILNYKIERGECSLRKDITKGSVAQVVGGEDRNGPIQTLESPIVAHLEVVEQSQDKTNLDAEKGGNQIGPVIGICSPLDSPIPLLGNLEEIKNTALRQEGRGERASLNAHDLGNPSSCTPLESPLLAHLNVLEQAFVKANLGIQKEIQSAKEWLISKGAAKGLLETETGMSDGKKVAESGVETILDGIVEEEQDEEAPILMKSGRKKGNKICYSTKKHGMNTRNSKSDEGVKDPEGRDTEVMVLSSTNSLNSDEEVAKFIETSIAMGVDFSGNVEEIAAIIAQREMEDAERRKAKNGK</sequence>
<dbReference type="Proteomes" id="UP001168877">
    <property type="component" value="Unassembled WGS sequence"/>
</dbReference>
<organism evidence="2 3">
    <name type="scientific">Acer saccharum</name>
    <name type="common">Sugar maple</name>
    <dbReference type="NCBI Taxonomy" id="4024"/>
    <lineage>
        <taxon>Eukaryota</taxon>
        <taxon>Viridiplantae</taxon>
        <taxon>Streptophyta</taxon>
        <taxon>Embryophyta</taxon>
        <taxon>Tracheophyta</taxon>
        <taxon>Spermatophyta</taxon>
        <taxon>Magnoliopsida</taxon>
        <taxon>eudicotyledons</taxon>
        <taxon>Gunneridae</taxon>
        <taxon>Pentapetalae</taxon>
        <taxon>rosids</taxon>
        <taxon>malvids</taxon>
        <taxon>Sapindales</taxon>
        <taxon>Sapindaceae</taxon>
        <taxon>Hippocastanoideae</taxon>
        <taxon>Acereae</taxon>
        <taxon>Acer</taxon>
    </lineage>
</organism>
<proteinExistence type="predicted"/>
<accession>A0AA39VBY5</accession>
<gene>
    <name evidence="2" type="ORF">LWI29_020029</name>
</gene>
<evidence type="ECO:0000313" key="3">
    <source>
        <dbReference type="Proteomes" id="UP001168877"/>
    </source>
</evidence>
<evidence type="ECO:0000313" key="2">
    <source>
        <dbReference type="EMBL" id="KAK0574225.1"/>
    </source>
</evidence>
<evidence type="ECO:0000256" key="1">
    <source>
        <dbReference type="SAM" id="MobiDB-lite"/>
    </source>
</evidence>
<reference evidence="2" key="1">
    <citation type="journal article" date="2022" name="Plant J.">
        <title>Strategies of tolerance reflected in two North American maple genomes.</title>
        <authorList>
            <person name="McEvoy S.L."/>
            <person name="Sezen U.U."/>
            <person name="Trouern-Trend A."/>
            <person name="McMahon S.M."/>
            <person name="Schaberg P.G."/>
            <person name="Yang J."/>
            <person name="Wegrzyn J.L."/>
            <person name="Swenson N.G."/>
        </authorList>
    </citation>
    <scope>NUCLEOTIDE SEQUENCE</scope>
    <source>
        <strain evidence="2">NS2018</strain>
    </source>
</reference>
<keyword evidence="3" id="KW-1185">Reference proteome</keyword>
<name>A0AA39VBY5_ACESA</name>
<reference evidence="2" key="2">
    <citation type="submission" date="2023-06" db="EMBL/GenBank/DDBJ databases">
        <authorList>
            <person name="Swenson N.G."/>
            <person name="Wegrzyn J.L."/>
            <person name="Mcevoy S.L."/>
        </authorList>
    </citation>
    <scope>NUCLEOTIDE SEQUENCE</scope>
    <source>
        <strain evidence="2">NS2018</strain>
        <tissue evidence="2">Leaf</tissue>
    </source>
</reference>
<dbReference type="EMBL" id="JAUESC010000387">
    <property type="protein sequence ID" value="KAK0574225.1"/>
    <property type="molecule type" value="Genomic_DNA"/>
</dbReference>
<dbReference type="AlphaFoldDB" id="A0AA39VBY5"/>
<feature type="region of interest" description="Disordered" evidence="1">
    <location>
        <begin position="251"/>
        <end position="273"/>
    </location>
</feature>
<feature type="compositionally biased region" description="Basic and acidic residues" evidence="1">
    <location>
        <begin position="261"/>
        <end position="273"/>
    </location>
</feature>
<comment type="caution">
    <text evidence="2">The sequence shown here is derived from an EMBL/GenBank/DDBJ whole genome shotgun (WGS) entry which is preliminary data.</text>
</comment>
<protein>
    <submittedName>
        <fullName evidence="2">Uncharacterized protein</fullName>
    </submittedName>
</protein>
<feature type="region of interest" description="Disordered" evidence="1">
    <location>
        <begin position="1"/>
        <end position="34"/>
    </location>
</feature>